<proteinExistence type="inferred from homology"/>
<keyword evidence="2 4" id="KW-0808">Transferase</keyword>
<feature type="domain" description="Carbohydrate kinase FGGY N-terminal" evidence="5">
    <location>
        <begin position="6"/>
        <end position="250"/>
    </location>
</feature>
<name>A0AA95B736_9BACI</name>
<evidence type="ECO:0000256" key="1">
    <source>
        <dbReference type="ARBA" id="ARBA00009156"/>
    </source>
</evidence>
<dbReference type="InterPro" id="IPR000577">
    <property type="entry name" value="Carb_kinase_FGGY"/>
</dbReference>
<keyword evidence="3 4" id="KW-0418">Kinase</keyword>
<evidence type="ECO:0000256" key="2">
    <source>
        <dbReference type="ARBA" id="ARBA00022679"/>
    </source>
</evidence>
<dbReference type="EMBL" id="VTEU01000002">
    <property type="protein sequence ID" value="TYS60021.1"/>
    <property type="molecule type" value="Genomic_DNA"/>
</dbReference>
<evidence type="ECO:0000259" key="6">
    <source>
        <dbReference type="Pfam" id="PF02782"/>
    </source>
</evidence>
<dbReference type="PANTHER" id="PTHR43095:SF2">
    <property type="entry name" value="GLUCONOKINASE"/>
    <property type="match status" value="1"/>
</dbReference>
<dbReference type="InterPro" id="IPR006002">
    <property type="entry name" value="Gluconate_kinase"/>
</dbReference>
<dbReference type="InterPro" id="IPR018483">
    <property type="entry name" value="Carb_kinase_FGGY_CS"/>
</dbReference>
<evidence type="ECO:0000313" key="7">
    <source>
        <dbReference type="EMBL" id="TYS60021.1"/>
    </source>
</evidence>
<dbReference type="GO" id="GO:0046316">
    <property type="term" value="F:gluconokinase activity"/>
    <property type="evidence" value="ECO:0007669"/>
    <property type="project" value="UniProtKB-EC"/>
</dbReference>
<dbReference type="PIRSF" id="PIRSF000538">
    <property type="entry name" value="GlpK"/>
    <property type="match status" value="1"/>
</dbReference>
<dbReference type="InterPro" id="IPR018484">
    <property type="entry name" value="FGGY_N"/>
</dbReference>
<dbReference type="NCBIfam" id="TIGR01314">
    <property type="entry name" value="gntK_FGGY"/>
    <property type="match status" value="1"/>
</dbReference>
<accession>A0AA95B736</accession>
<evidence type="ECO:0000256" key="4">
    <source>
        <dbReference type="RuleBase" id="RU003733"/>
    </source>
</evidence>
<feature type="domain" description="Carbohydrate kinase FGGY C-terminal" evidence="6">
    <location>
        <begin position="260"/>
        <end position="455"/>
    </location>
</feature>
<comment type="similarity">
    <text evidence="1 4">Belongs to the FGGY kinase family.</text>
</comment>
<dbReference type="Pfam" id="PF00370">
    <property type="entry name" value="FGGY_N"/>
    <property type="match status" value="1"/>
</dbReference>
<dbReference type="PROSITE" id="PS00933">
    <property type="entry name" value="FGGY_KINASES_1"/>
    <property type="match status" value="1"/>
</dbReference>
<dbReference type="EC" id="2.7.1.12" evidence="7"/>
<gene>
    <name evidence="7" type="primary">gntK</name>
    <name evidence="7" type="ORF">FZC74_07670</name>
</gene>
<organism evidence="7 8">
    <name type="scientific">Sutcliffiella horikoshii</name>
    <dbReference type="NCBI Taxonomy" id="79883"/>
    <lineage>
        <taxon>Bacteria</taxon>
        <taxon>Bacillati</taxon>
        <taxon>Bacillota</taxon>
        <taxon>Bacilli</taxon>
        <taxon>Bacillales</taxon>
        <taxon>Bacillaceae</taxon>
        <taxon>Sutcliffiella</taxon>
    </lineage>
</organism>
<dbReference type="RefSeq" id="WP_148965488.1">
    <property type="nucleotide sequence ID" value="NZ_VTEU01000002.1"/>
</dbReference>
<evidence type="ECO:0000259" key="5">
    <source>
        <dbReference type="Pfam" id="PF00370"/>
    </source>
</evidence>
<dbReference type="PROSITE" id="PS00445">
    <property type="entry name" value="FGGY_KINASES_2"/>
    <property type="match status" value="1"/>
</dbReference>
<dbReference type="AlphaFoldDB" id="A0AA95B736"/>
<dbReference type="PANTHER" id="PTHR43095">
    <property type="entry name" value="SUGAR KINASE"/>
    <property type="match status" value="1"/>
</dbReference>
<comment type="caution">
    <text evidence="7">The sequence shown here is derived from an EMBL/GenBank/DDBJ whole genome shotgun (WGS) entry which is preliminary data.</text>
</comment>
<dbReference type="GO" id="GO:0019521">
    <property type="term" value="P:D-gluconate metabolic process"/>
    <property type="evidence" value="ECO:0007669"/>
    <property type="project" value="InterPro"/>
</dbReference>
<dbReference type="InterPro" id="IPR018485">
    <property type="entry name" value="FGGY_C"/>
</dbReference>
<evidence type="ECO:0000256" key="3">
    <source>
        <dbReference type="ARBA" id="ARBA00022777"/>
    </source>
</evidence>
<protein>
    <submittedName>
        <fullName evidence="7">Gluconokinase</fullName>
        <ecNumber evidence="7">2.7.1.12</ecNumber>
    </submittedName>
</protein>
<evidence type="ECO:0000313" key="8">
    <source>
        <dbReference type="Proteomes" id="UP000323393"/>
    </source>
</evidence>
<dbReference type="InterPro" id="IPR050406">
    <property type="entry name" value="FGGY_Carb_Kinase"/>
</dbReference>
<dbReference type="Proteomes" id="UP000323393">
    <property type="component" value="Unassembled WGS sequence"/>
</dbReference>
<dbReference type="CDD" id="cd07770">
    <property type="entry name" value="ASKHA_NBD_FGGY_GntK"/>
    <property type="match status" value="1"/>
</dbReference>
<reference evidence="7 8" key="1">
    <citation type="submission" date="2019-08" db="EMBL/GenBank/DDBJ databases">
        <title>Bacillus genomes from the desert of Cuatro Cienegas, Coahuila.</title>
        <authorList>
            <person name="Olmedo-Alvarez G."/>
        </authorList>
    </citation>
    <scope>NUCLEOTIDE SEQUENCE [LARGE SCALE GENOMIC DNA]</scope>
    <source>
        <strain evidence="7 8">CH88_3T</strain>
    </source>
</reference>
<dbReference type="SUPFAM" id="SSF53067">
    <property type="entry name" value="Actin-like ATPase domain"/>
    <property type="match status" value="2"/>
</dbReference>
<sequence length="512" mass="56222">MTMTTYMLGVDIGTTSTKAVLFTKNGKVKSQHAVEYPLYTPEMGAAEQDPDEILEAVAVSIRETILKSGIDTTELSHVSFSAAMHSLIAVNEAGNPLTKSITWADQRSEKWAKKIKNEWNGHEIYMRTGTPIHPMSPLAKLVWLRNEHPETFEKASKFISIKEYVFHKLFGEYVVDHSIASATGMLNLENLNWDTGALGVAGVTPGKLSRLVPTTEIITGLQPEWAVKLGLHADVKFVVGANDGVLSNLGVNAVQPGVVALTIGTSGAIRTVADKPVTDPKGRTFCYALTENHWVIGGPVNNGGMIMRWLRDEFCQAEVEEAKALGVDPYDVITAKIAQVKAGSEGVLFHPYLTGERAPLWNGNARGSFYGLGIHHKREHMMRAVLEGINLNLYTVLLALEEIIGIPEKIHATGGFARSEVWCQMLSNIFNQEVSIPESVESSCLGAAVLGLYALGEIDSFDVMNEMVGTTNGYEPDQAEVEVYKELTPLFIRLSRLYEQEFDAVVAFQQRK</sequence>
<dbReference type="InterPro" id="IPR043129">
    <property type="entry name" value="ATPase_NBD"/>
</dbReference>
<dbReference type="Gene3D" id="3.30.420.40">
    <property type="match status" value="2"/>
</dbReference>
<dbReference type="Pfam" id="PF02782">
    <property type="entry name" value="FGGY_C"/>
    <property type="match status" value="1"/>
</dbReference>